<evidence type="ECO:0000313" key="2">
    <source>
        <dbReference type="Proteomes" id="UP001328107"/>
    </source>
</evidence>
<organism evidence="1 2">
    <name type="scientific">Pristionchus mayeri</name>
    <dbReference type="NCBI Taxonomy" id="1317129"/>
    <lineage>
        <taxon>Eukaryota</taxon>
        <taxon>Metazoa</taxon>
        <taxon>Ecdysozoa</taxon>
        <taxon>Nematoda</taxon>
        <taxon>Chromadorea</taxon>
        <taxon>Rhabditida</taxon>
        <taxon>Rhabditina</taxon>
        <taxon>Diplogasteromorpha</taxon>
        <taxon>Diplogasteroidea</taxon>
        <taxon>Neodiplogasteridae</taxon>
        <taxon>Pristionchus</taxon>
    </lineage>
</organism>
<protein>
    <submittedName>
        <fullName evidence="1">Uncharacterized protein</fullName>
    </submittedName>
</protein>
<comment type="caution">
    <text evidence="1">The sequence shown here is derived from an EMBL/GenBank/DDBJ whole genome shotgun (WGS) entry which is preliminary data.</text>
</comment>
<evidence type="ECO:0000313" key="1">
    <source>
        <dbReference type="EMBL" id="GMR46847.1"/>
    </source>
</evidence>
<proteinExistence type="predicted"/>
<dbReference type="Gene3D" id="3.30.160.190">
    <property type="entry name" value="atu1810 like domain"/>
    <property type="match status" value="1"/>
</dbReference>
<name>A0AAN5CLX1_9BILA</name>
<dbReference type="EMBL" id="BTRK01000004">
    <property type="protein sequence ID" value="GMR46847.1"/>
    <property type="molecule type" value="Genomic_DNA"/>
</dbReference>
<keyword evidence="2" id="KW-1185">Reference proteome</keyword>
<dbReference type="Proteomes" id="UP001328107">
    <property type="component" value="Unassembled WGS sequence"/>
</dbReference>
<dbReference type="AlphaFoldDB" id="A0AAN5CLX1"/>
<gene>
    <name evidence="1" type="ORF">PMAYCL1PPCAC_17042</name>
</gene>
<accession>A0AAN5CLX1</accession>
<reference evidence="2" key="1">
    <citation type="submission" date="2022-10" db="EMBL/GenBank/DDBJ databases">
        <title>Genome assembly of Pristionchus species.</title>
        <authorList>
            <person name="Yoshida K."/>
            <person name="Sommer R.J."/>
        </authorList>
    </citation>
    <scope>NUCLEOTIDE SEQUENCE [LARGE SCALE GENOMIC DNA]</scope>
    <source>
        <strain evidence="2">RS5460</strain>
    </source>
</reference>
<dbReference type="InterPro" id="IPR038532">
    <property type="entry name" value="NDUFS4-like_sf"/>
</dbReference>
<feature type="non-terminal residue" evidence="1">
    <location>
        <position position="115"/>
    </location>
</feature>
<feature type="non-terminal residue" evidence="1">
    <location>
        <position position="1"/>
    </location>
</feature>
<sequence length="115" mass="13026">RTFAPSYKSFIYRSFATPVASTSRVKEMKKFIVDLSEQDKIPRVARVFEEKTGSTKVWKIEVDNGGCLENDMVGHTPTDPLSDASQLEVHRMHFSTKEEALALCGKNNWAVMLED</sequence>